<reference evidence="1" key="1">
    <citation type="submission" date="2023-03" db="UniProtKB">
        <authorList>
            <consortium name="EnsemblPlants"/>
        </authorList>
    </citation>
    <scope>IDENTIFICATION</scope>
</reference>
<proteinExistence type="predicted"/>
<name>A0A9I9E344_CUCME</name>
<evidence type="ECO:0000313" key="1">
    <source>
        <dbReference type="EnsemblPlants" id="MELO3C027997.2.1"/>
    </source>
</evidence>
<dbReference type="AlphaFoldDB" id="A0A9I9E344"/>
<organism evidence="1">
    <name type="scientific">Cucumis melo</name>
    <name type="common">Muskmelon</name>
    <dbReference type="NCBI Taxonomy" id="3656"/>
    <lineage>
        <taxon>Eukaryota</taxon>
        <taxon>Viridiplantae</taxon>
        <taxon>Streptophyta</taxon>
        <taxon>Embryophyta</taxon>
        <taxon>Tracheophyta</taxon>
        <taxon>Spermatophyta</taxon>
        <taxon>Magnoliopsida</taxon>
        <taxon>eudicotyledons</taxon>
        <taxon>Gunneridae</taxon>
        <taxon>Pentapetalae</taxon>
        <taxon>rosids</taxon>
        <taxon>fabids</taxon>
        <taxon>Cucurbitales</taxon>
        <taxon>Cucurbitaceae</taxon>
        <taxon>Benincaseae</taxon>
        <taxon>Cucumis</taxon>
    </lineage>
</organism>
<dbReference type="Gramene" id="MELO3C027997.2.1">
    <property type="protein sequence ID" value="MELO3C027997.2.1"/>
    <property type="gene ID" value="MELO3C027997.2"/>
</dbReference>
<dbReference type="EnsemblPlants" id="MELO3C027997.2.1">
    <property type="protein sequence ID" value="MELO3C027997.2.1"/>
    <property type="gene ID" value="MELO3C027997.2"/>
</dbReference>
<sequence>MMEEIRMGVLLFHLKRRMVMFSLLLLLLCLLLPVKFWSLELWGKI</sequence>
<accession>A0A9I9E344</accession>
<protein>
    <submittedName>
        <fullName evidence="1">Uncharacterized protein</fullName>
    </submittedName>
</protein>